<sequence length="147" mass="17751">MKLILSFVVLTFVFSCEPRIKKDNFKIIDFDLANAQVKLDNLGYLHYKHNSRTSLNEEEFSVLFQILEEGVNRFNVKYKNRQIDINDYRFFIIPTLFENNEEILLIYSCRFHPHNEWVNLSDWFMVFDGGHNYFRTKVNLTQKKLEK</sequence>
<dbReference type="PROSITE" id="PS51257">
    <property type="entry name" value="PROKAR_LIPOPROTEIN"/>
    <property type="match status" value="1"/>
</dbReference>
<gene>
    <name evidence="1" type="ORF">ITJ86_02050</name>
</gene>
<protein>
    <recommendedName>
        <fullName evidence="3">Lipoprotein</fullName>
    </recommendedName>
</protein>
<keyword evidence="2" id="KW-1185">Reference proteome</keyword>
<dbReference type="Proteomes" id="UP000611215">
    <property type="component" value="Unassembled WGS sequence"/>
</dbReference>
<name>A0ABS0EE35_9FLAO</name>
<comment type="caution">
    <text evidence="1">The sequence shown here is derived from an EMBL/GenBank/DDBJ whole genome shotgun (WGS) entry which is preliminary data.</text>
</comment>
<organism evidence="1 2">
    <name type="scientific">Winogradskyella marina</name>
    <dbReference type="NCBI Taxonomy" id="2785530"/>
    <lineage>
        <taxon>Bacteria</taxon>
        <taxon>Pseudomonadati</taxon>
        <taxon>Bacteroidota</taxon>
        <taxon>Flavobacteriia</taxon>
        <taxon>Flavobacteriales</taxon>
        <taxon>Flavobacteriaceae</taxon>
        <taxon>Winogradskyella</taxon>
    </lineage>
</organism>
<dbReference type="EMBL" id="JADOET010000001">
    <property type="protein sequence ID" value="MBF8148659.1"/>
    <property type="molecule type" value="Genomic_DNA"/>
</dbReference>
<evidence type="ECO:0000313" key="2">
    <source>
        <dbReference type="Proteomes" id="UP000611215"/>
    </source>
</evidence>
<dbReference type="RefSeq" id="WP_195869934.1">
    <property type="nucleotide sequence ID" value="NZ_JADOET010000001.1"/>
</dbReference>
<accession>A0ABS0EE35</accession>
<evidence type="ECO:0000313" key="1">
    <source>
        <dbReference type="EMBL" id="MBF8148659.1"/>
    </source>
</evidence>
<reference evidence="1 2" key="1">
    <citation type="submission" date="2020-11" db="EMBL/GenBank/DDBJ databases">
        <title>Winogradskyella marina sp. nov., isolated from marine sediment.</title>
        <authorList>
            <person name="Bo J."/>
            <person name="Wang S."/>
            <person name="Song X."/>
            <person name="Du Z."/>
        </authorList>
    </citation>
    <scope>NUCLEOTIDE SEQUENCE [LARGE SCALE GENOMIC DNA]</scope>
    <source>
        <strain evidence="1 2">F6397</strain>
    </source>
</reference>
<evidence type="ECO:0008006" key="3">
    <source>
        <dbReference type="Google" id="ProtNLM"/>
    </source>
</evidence>
<proteinExistence type="predicted"/>